<proteinExistence type="predicted"/>
<sequence length="171" mass="18929">MTPQDEQPDLDRLRALETTGLLADPAPPEFAAICQTARERFGVAMALVTVVGEDRLVVKAAEGTDLREAPRLHQFCGHTVEGDEVLVVPDAREDPRFAANPLVRGRPFVRFYAGAPLHYVRHVRLGALCLLDPRPRDFPPEDRAELERMADSVAAAIVEREFDRLAASLAH</sequence>
<organism evidence="2 3">
    <name type="scientific">Rubellimicrobium mesophilum DSM 19309</name>
    <dbReference type="NCBI Taxonomy" id="442562"/>
    <lineage>
        <taxon>Bacteria</taxon>
        <taxon>Pseudomonadati</taxon>
        <taxon>Pseudomonadota</taxon>
        <taxon>Alphaproteobacteria</taxon>
        <taxon>Rhodobacterales</taxon>
        <taxon>Roseobacteraceae</taxon>
        <taxon>Rubellimicrobium</taxon>
    </lineage>
</organism>
<dbReference type="AlphaFoldDB" id="A0A017HVM1"/>
<evidence type="ECO:0000313" key="2">
    <source>
        <dbReference type="EMBL" id="EYD78203.1"/>
    </source>
</evidence>
<comment type="caution">
    <text evidence="2">The sequence shown here is derived from an EMBL/GenBank/DDBJ whole genome shotgun (WGS) entry which is preliminary data.</text>
</comment>
<gene>
    <name evidence="2" type="ORF">Rumeso_00185</name>
</gene>
<dbReference type="Pfam" id="PF01590">
    <property type="entry name" value="GAF"/>
    <property type="match status" value="1"/>
</dbReference>
<dbReference type="PANTHER" id="PTHR43102">
    <property type="entry name" value="SLR1143 PROTEIN"/>
    <property type="match status" value="1"/>
</dbReference>
<accession>A0A017HVM1</accession>
<dbReference type="InterPro" id="IPR029016">
    <property type="entry name" value="GAF-like_dom_sf"/>
</dbReference>
<dbReference type="STRING" id="442562.Rumeso_00185"/>
<dbReference type="Proteomes" id="UP000019666">
    <property type="component" value="Unassembled WGS sequence"/>
</dbReference>
<evidence type="ECO:0000259" key="1">
    <source>
        <dbReference type="SMART" id="SM00065"/>
    </source>
</evidence>
<name>A0A017HVM1_9RHOB</name>
<dbReference type="Gene3D" id="3.30.450.40">
    <property type="match status" value="1"/>
</dbReference>
<dbReference type="HOGENOM" id="CLU_096802_1_0_5"/>
<evidence type="ECO:0000313" key="3">
    <source>
        <dbReference type="Proteomes" id="UP000019666"/>
    </source>
</evidence>
<dbReference type="SUPFAM" id="SSF55781">
    <property type="entry name" value="GAF domain-like"/>
    <property type="match status" value="1"/>
</dbReference>
<feature type="domain" description="GAF" evidence="1">
    <location>
        <begin position="25"/>
        <end position="167"/>
    </location>
</feature>
<dbReference type="InterPro" id="IPR003018">
    <property type="entry name" value="GAF"/>
</dbReference>
<dbReference type="SMART" id="SM00065">
    <property type="entry name" value="GAF"/>
    <property type="match status" value="1"/>
</dbReference>
<dbReference type="OrthoDB" id="9816309at2"/>
<dbReference type="EMBL" id="AOSK01000006">
    <property type="protein sequence ID" value="EYD78203.1"/>
    <property type="molecule type" value="Genomic_DNA"/>
</dbReference>
<keyword evidence="3" id="KW-1185">Reference proteome</keyword>
<dbReference type="PANTHER" id="PTHR43102:SF2">
    <property type="entry name" value="GAF DOMAIN-CONTAINING PROTEIN"/>
    <property type="match status" value="1"/>
</dbReference>
<dbReference type="RefSeq" id="WP_051521528.1">
    <property type="nucleotide sequence ID" value="NZ_KK088610.1"/>
</dbReference>
<reference evidence="2 3" key="1">
    <citation type="submission" date="2013-02" db="EMBL/GenBank/DDBJ databases">
        <authorList>
            <person name="Fiebig A."/>
            <person name="Goeker M."/>
            <person name="Klenk H.-P.P."/>
        </authorList>
    </citation>
    <scope>NUCLEOTIDE SEQUENCE [LARGE SCALE GENOMIC DNA]</scope>
    <source>
        <strain evidence="2 3">DSM 19309</strain>
    </source>
</reference>
<protein>
    <submittedName>
        <fullName evidence="2">PAS/PAC domain protein</fullName>
    </submittedName>
</protein>